<comment type="cofactor">
    <cofactor evidence="1">
        <name>NAD(+)</name>
        <dbReference type="ChEBI" id="CHEBI:57540"/>
    </cofactor>
</comment>
<evidence type="ECO:0000313" key="15">
    <source>
        <dbReference type="EMBL" id="MXP20154.1"/>
    </source>
</evidence>
<keyword evidence="4" id="KW-0210">Decarboxylase</keyword>
<evidence type="ECO:0000256" key="11">
    <source>
        <dbReference type="ARBA" id="ARBA00023239"/>
    </source>
</evidence>
<proteinExistence type="predicted"/>
<organism evidence="15 16">
    <name type="scientific">Gordonia mangrovi</name>
    <dbReference type="NCBI Taxonomy" id="2665643"/>
    <lineage>
        <taxon>Bacteria</taxon>
        <taxon>Bacillati</taxon>
        <taxon>Actinomycetota</taxon>
        <taxon>Actinomycetes</taxon>
        <taxon>Mycobacteriales</taxon>
        <taxon>Gordoniaceae</taxon>
        <taxon>Gordonia</taxon>
    </lineage>
</organism>
<dbReference type="InterPro" id="IPR044516">
    <property type="entry name" value="UXS-like"/>
</dbReference>
<keyword evidence="9" id="KW-0472">Membrane</keyword>
<dbReference type="SUPFAM" id="SSF51735">
    <property type="entry name" value="NAD(P)-binding Rossmann-fold domains"/>
    <property type="match status" value="1"/>
</dbReference>
<evidence type="ECO:0000256" key="7">
    <source>
        <dbReference type="ARBA" id="ARBA00023027"/>
    </source>
</evidence>
<keyword evidence="6" id="KW-1133">Transmembrane helix</keyword>
<evidence type="ECO:0000256" key="1">
    <source>
        <dbReference type="ARBA" id="ARBA00001911"/>
    </source>
</evidence>
<dbReference type="GO" id="GO:0033320">
    <property type="term" value="P:UDP-D-xylose biosynthetic process"/>
    <property type="evidence" value="ECO:0007669"/>
    <property type="project" value="UniProtKB-UniPathway"/>
</dbReference>
<dbReference type="AlphaFoldDB" id="A0A6L7GJS5"/>
<dbReference type="PANTHER" id="PTHR43078:SF6">
    <property type="entry name" value="UDP-GLUCURONIC ACID DECARBOXYLASE 1"/>
    <property type="match status" value="1"/>
</dbReference>
<dbReference type="FunFam" id="3.40.50.720:FF:000065">
    <property type="entry name" value="UDP-glucuronic acid decarboxylase 1"/>
    <property type="match status" value="1"/>
</dbReference>
<gene>
    <name evidence="15" type="ORF">GIY30_02055</name>
</gene>
<reference evidence="15 16" key="1">
    <citation type="submission" date="2019-11" db="EMBL/GenBank/DDBJ databases">
        <title>Gordonia sp. nov., a novel actinobacterium isolated from mangrove soil in Hainan.</title>
        <authorList>
            <person name="Huang X."/>
            <person name="Xie Y."/>
            <person name="Chu X."/>
            <person name="Xiao K."/>
        </authorList>
    </citation>
    <scope>NUCLEOTIDE SEQUENCE [LARGE SCALE GENOMIC DNA]</scope>
    <source>
        <strain evidence="15 16">HNM0687</strain>
    </source>
</reference>
<evidence type="ECO:0000256" key="10">
    <source>
        <dbReference type="ARBA" id="ARBA00023180"/>
    </source>
</evidence>
<name>A0A6L7GJS5_9ACTN</name>
<evidence type="ECO:0000256" key="12">
    <source>
        <dbReference type="ARBA" id="ARBA00037859"/>
    </source>
</evidence>
<evidence type="ECO:0000256" key="2">
    <source>
        <dbReference type="ARBA" id="ARBA00004323"/>
    </source>
</evidence>
<dbReference type="RefSeq" id="WP_160900323.1">
    <property type="nucleotide sequence ID" value="NZ_CP102850.1"/>
</dbReference>
<dbReference type="Gene3D" id="3.40.50.720">
    <property type="entry name" value="NAD(P)-binding Rossmann-like Domain"/>
    <property type="match status" value="1"/>
</dbReference>
<evidence type="ECO:0000256" key="3">
    <source>
        <dbReference type="ARBA" id="ARBA00022692"/>
    </source>
</evidence>
<dbReference type="UniPathway" id="UPA00796">
    <property type="reaction ID" value="UER00771"/>
</dbReference>
<keyword evidence="5" id="KW-0735">Signal-anchor</keyword>
<dbReference type="GO" id="GO:0048040">
    <property type="term" value="F:UDP-glucuronate decarboxylase activity"/>
    <property type="evidence" value="ECO:0007669"/>
    <property type="project" value="TreeGrafter"/>
</dbReference>
<dbReference type="PANTHER" id="PTHR43078">
    <property type="entry name" value="UDP-GLUCURONIC ACID DECARBOXYLASE-RELATED"/>
    <property type="match status" value="1"/>
</dbReference>
<keyword evidence="3" id="KW-0812">Transmembrane</keyword>
<evidence type="ECO:0000256" key="6">
    <source>
        <dbReference type="ARBA" id="ARBA00022989"/>
    </source>
</evidence>
<comment type="subcellular location">
    <subcellularLocation>
        <location evidence="2">Golgi apparatus membrane</location>
        <topology evidence="2">Single-pass type II membrane protein</topology>
    </subcellularLocation>
    <subcellularLocation>
        <location evidence="12">Golgi apparatus</location>
        <location evidence="12">Golgi stack membrane</location>
    </subcellularLocation>
</comment>
<comment type="caution">
    <text evidence="15">The sequence shown here is derived from an EMBL/GenBank/DDBJ whole genome shotgun (WGS) entry which is preliminary data.</text>
</comment>
<sequence length="327" mass="35421">MRVVITGGAGFIGSHLCQALHDRGDDVVCVDNLASGRIENIAHLLESPRFHLEIQDIRTPLAVSGPVDAVANLASLASPPGYSRRPVFTLTTGSDGTKNALDLAATHQARFVQASTSEVYGDPAIHPQREDYWGNVNPTGPRSMYDEAKRYAEALVAAYVREGVNAGIARIFNTYGPRMRLDDGRVVTNFIAQSLRGEPLTVYGDGGQTRSLCYVSDLVRGLIALIDTPVHGPINLGNPHEMTVLQIAELVRDITGSTSTIEYRPLPQDDPTRRRPDIGRARNELGWQPKVDVATGLAMTINWNRNHRAVEVGAVEVGAVEPSRAAS</sequence>
<keyword evidence="10" id="KW-0325">Glycoprotein</keyword>
<dbReference type="GO" id="GO:0070403">
    <property type="term" value="F:NAD+ binding"/>
    <property type="evidence" value="ECO:0007669"/>
    <property type="project" value="InterPro"/>
</dbReference>
<feature type="region of interest" description="Disordered" evidence="13">
    <location>
        <begin position="261"/>
        <end position="282"/>
    </location>
</feature>
<protein>
    <submittedName>
        <fullName evidence="15">NAD-dependent epimerase/dehydratase family protein</fullName>
    </submittedName>
</protein>
<dbReference type="GO" id="GO:0042732">
    <property type="term" value="P:D-xylose metabolic process"/>
    <property type="evidence" value="ECO:0007669"/>
    <property type="project" value="InterPro"/>
</dbReference>
<keyword evidence="16" id="KW-1185">Reference proteome</keyword>
<evidence type="ECO:0000256" key="4">
    <source>
        <dbReference type="ARBA" id="ARBA00022793"/>
    </source>
</evidence>
<dbReference type="Pfam" id="PF01370">
    <property type="entry name" value="Epimerase"/>
    <property type="match status" value="1"/>
</dbReference>
<evidence type="ECO:0000256" key="9">
    <source>
        <dbReference type="ARBA" id="ARBA00023136"/>
    </source>
</evidence>
<keyword evidence="8" id="KW-0333">Golgi apparatus</keyword>
<accession>A0A6L7GJS5</accession>
<feature type="domain" description="NAD-dependent epimerase/dehydratase" evidence="14">
    <location>
        <begin position="3"/>
        <end position="235"/>
    </location>
</feature>
<evidence type="ECO:0000256" key="8">
    <source>
        <dbReference type="ARBA" id="ARBA00023034"/>
    </source>
</evidence>
<evidence type="ECO:0000259" key="14">
    <source>
        <dbReference type="Pfam" id="PF01370"/>
    </source>
</evidence>
<evidence type="ECO:0000256" key="13">
    <source>
        <dbReference type="SAM" id="MobiDB-lite"/>
    </source>
</evidence>
<dbReference type="CDD" id="cd05230">
    <property type="entry name" value="UGD_SDR_e"/>
    <property type="match status" value="1"/>
</dbReference>
<evidence type="ECO:0000256" key="5">
    <source>
        <dbReference type="ARBA" id="ARBA00022968"/>
    </source>
</evidence>
<dbReference type="EMBL" id="WMBR01000001">
    <property type="protein sequence ID" value="MXP20154.1"/>
    <property type="molecule type" value="Genomic_DNA"/>
</dbReference>
<dbReference type="InterPro" id="IPR036291">
    <property type="entry name" value="NAD(P)-bd_dom_sf"/>
</dbReference>
<keyword evidence="11" id="KW-0456">Lyase</keyword>
<dbReference type="GO" id="GO:0005737">
    <property type="term" value="C:cytoplasm"/>
    <property type="evidence" value="ECO:0007669"/>
    <property type="project" value="TreeGrafter"/>
</dbReference>
<evidence type="ECO:0000313" key="16">
    <source>
        <dbReference type="Proteomes" id="UP000475545"/>
    </source>
</evidence>
<feature type="compositionally biased region" description="Basic and acidic residues" evidence="13">
    <location>
        <begin position="270"/>
        <end position="282"/>
    </location>
</feature>
<dbReference type="Gene3D" id="3.90.25.10">
    <property type="entry name" value="UDP-galactose 4-epimerase, domain 1"/>
    <property type="match status" value="1"/>
</dbReference>
<keyword evidence="7" id="KW-0520">NAD</keyword>
<dbReference type="InterPro" id="IPR001509">
    <property type="entry name" value="Epimerase_deHydtase"/>
</dbReference>
<dbReference type="Proteomes" id="UP000475545">
    <property type="component" value="Unassembled WGS sequence"/>
</dbReference>